<protein>
    <submittedName>
        <fullName evidence="4">WD repeat and FYVE domain-containing protein 3</fullName>
    </submittedName>
</protein>
<evidence type="ECO:0000256" key="2">
    <source>
        <dbReference type="SAM" id="MobiDB-lite"/>
    </source>
</evidence>
<feature type="region of interest" description="Disordered" evidence="2">
    <location>
        <begin position="2189"/>
        <end position="2218"/>
    </location>
</feature>
<comment type="caution">
    <text evidence="4">The sequence shown here is derived from an EMBL/GenBank/DDBJ whole genome shotgun (WGS) entry which is preliminary data.</text>
</comment>
<evidence type="ECO:0000256" key="1">
    <source>
        <dbReference type="ARBA" id="ARBA00022574"/>
    </source>
</evidence>
<gene>
    <name evidence="4" type="ORF">Ocin01_01932</name>
</gene>
<keyword evidence="5" id="KW-1185">Reference proteome</keyword>
<feature type="compositionally biased region" description="Low complexity" evidence="2">
    <location>
        <begin position="2193"/>
        <end position="2207"/>
    </location>
</feature>
<sequence length="2392" mass="266732">FLEPNERDDEQSPGFMLVSTLNLLSTTDEQVIEIMCNNSVPSTLVKCLYLFFDLPPPGTSASAREMVQRVFVQVLIRLCSHACVSEELAKKDDLALLFSCVSSWCAEYNVGWRKAAGDTLMSVSTHGLSPLVLSYIHNKACICLCVDNLRRGGANSQSNDTNSNNPVKSEPSHLTAIEVTEMVFTLFCFLKDSATLSQVLLDDFKSSQGYNFLTDLILSLEQESQDSEPALESLKNVMLVVTSLTTCGFTVLKPNPQNIATPFTLPDFQVPSTPTKCSSIRNLYAFSILPNVFSKANTNVLATLVLDSISSIFRADKQNYFIVDSFLPQMAEKLCVKSVETQIKYLDIIEFLVFELNFTPCKELIALSRVLKQNSSVNNVIMFKLLVIKSLIKLVKQSSVFKDVYREIGILEVGLSCVKEDSQTQDPQTIHLSNDLLNNTLELISMLINSNTSNLAIFREHNTAIKLLKLTHESTRNNAFSILSVCFVSQGGEEELVHALVGLQKNTPESVIEMLGLFLTCFRESHRARCNFRKAGGFLYLMSLVVGMEGCFAGDQVESEEHATLLVHRMKTFQLVFACFCLAMRFEPANAKLFQQEICLPSLADTIRLLSHVTSTSVLTKPASLSLIESCSPESRINEYHKIFTSNDLNFLISQPVPLPVALTLFTYRVLYDLALDNFEKQKPKSESMNVGSPAACRRLNLHLSVPDPVIVHSGVVVIMIRLLPSVKNTHNVDSCLCQLYCAELVKSLVRSERNQQIMAGVGVCTEILEKLGEAVNDENAIIHTPLQYVFERVGTQALSAGELRKFLRLGNPLNCSRQVFPTMHEQVTAASQPVPLSRVKTLVSMTTPRSNSNESSMISSSCLNSTSSPSFVEFDMSAEGFGCLFIPSLGAGVAYSQDFVVQSASLLSSGIGANSTTLTYSTWFCVDKFSDAKADPPLALIISTKETGLPPPGIGDWEPDVSGTSSQSVRVWFPDIHEGMWTHAMVCFHANTVTVFLNGRMAHNCKLESPQRSKHSVNLSYSAFIGTPPMWRKASRLSWKQGVSHLFEDFVVNQNTGYCVWKLGPCYLGSWQSVRIVGETGERANAIVKSPVLGVSGDPTILIPEEKLVFGLNAIAVSQLTLQKIRKLYSKADAKAIAKQLGLSSHENATPINMLHNSAAHLMGPPRPIGGICIGYLGVRLFNPNPVYKSVFSIGGIRILISLIALANTGETLYASLKALVCVIKNSNIRVDKAQAQVIGFVLKSKKSLLTMRVLHLVFSLVDQEHGFAELLGDLEIWSGDGKINDLEKALYEHFMTLLNEDKRAVEYFKSAGILNTLLTRTSVHTHNSLFAVIGILVKHELVIYGCFVVDTLPTEKTLEKTLDNKIIIRNKCLQLIHNCLYVGRTINVQFCEELVNTLGFDFLLLFCEPNLYTNTLVWALRILMLVLNSSQSSKTKFRDGIPSVFCFNKHAINHANKTIGTEYACLGLKREMSKVEENPESPTNGGFMKSRVASNLVGGWVRLTWAIGQRIMSENPNVDVEVWLVICACVLGQGVRNTVSCWNKSQEEPSEEDPSASDTSLTLELIWQYVFPSSPQSPTTSLYGKVSLCPDAIISLLTLTRTHIHNNGSTDVSNTITQFLCFLYSNTPEFQCVFTSVDILTGLSLAIMPIESLTDDVFEDEDPDKPENNVQVTFRDTPAKKIILDFLRIIIIDWMNTQGGNQKPNQNIVVDTVLDAAGTCVHDQAVVVDFNTRLLGTLLDHLIACDMDQMFRYVNAVAGFLSRLVDKIWLDSFERDPIVVLDFLVTLVNACRTRRSVPPATIDSLYHSLNRVILYVLSRKQHDTDENWQIVEVLKKLRNIRTTVFSPHNHAQEFFACLTYVLVQLDTSSPIQLEVNTTTKFYVSMDNPTTPKAITTEISATAGKLWEALYVSKKPILEELFKITFPSADPPPLSIIRDQVFDTAVKFWVAYVANELSAKKSSVSSHQSWEIHQQLQSKIQKVTGGLRSFARSSIRKELSVDKDLCGAGENRIRRNLIDSWGDAKKLQSIAWRVVAGVKETKRTSEKMRENDYVHLKRFVCDSLLPRLEAEVTRERGVWGAERPGKLGSYSFLGQFASDKLSYKWMLDNTEGPCRMRKKLMRNDLFYVHYAYVPTGSRSTSSPSISPKAQKRVNAPVSRDSYEYYKTQTNIPIFEYEQEVGAVLESTQEVGTTRSPLTSTSSCSSNTEEEEPVQDPETHSTVLFRLIENQHEKISQIFRVAQIQGLESVEGLLLFGKDHVYLISGFTILTKTREIKDMYYLPPGSYDPILPPQCYGNVNKRTRMHDCFKLAYDDVREVLKRRYLLQPIALEIFCSDGRNYLLAFPGKYETSCLLNSPTLVNCPILERRMPSSPLPGKSAPPTLRRGDSSPA</sequence>
<name>A0A1D2NI31_ORCCI</name>
<dbReference type="OMA" id="FVRDTYH"/>
<feature type="region of interest" description="Disordered" evidence="2">
    <location>
        <begin position="2372"/>
        <end position="2392"/>
    </location>
</feature>
<feature type="domain" description="BEACH-type PH" evidence="3">
    <location>
        <begin position="2230"/>
        <end position="2359"/>
    </location>
</feature>
<keyword evidence="1" id="KW-0853">WD repeat</keyword>
<evidence type="ECO:0000313" key="5">
    <source>
        <dbReference type="Proteomes" id="UP000094527"/>
    </source>
</evidence>
<dbReference type="InterPro" id="IPR011993">
    <property type="entry name" value="PH-like_dom_sf"/>
</dbReference>
<evidence type="ECO:0000259" key="3">
    <source>
        <dbReference type="PROSITE" id="PS51783"/>
    </source>
</evidence>
<proteinExistence type="predicted"/>
<dbReference type="Gene3D" id="2.30.29.30">
    <property type="entry name" value="Pleckstrin-homology domain (PH domain)/Phosphotyrosine-binding domain (PTB)"/>
    <property type="match status" value="1"/>
</dbReference>
<dbReference type="PANTHER" id="PTHR46108">
    <property type="entry name" value="BLUE CHEESE"/>
    <property type="match status" value="1"/>
</dbReference>
<dbReference type="PROSITE" id="PS51783">
    <property type="entry name" value="PH_BEACH"/>
    <property type="match status" value="1"/>
</dbReference>
<dbReference type="Proteomes" id="UP000094527">
    <property type="component" value="Unassembled WGS sequence"/>
</dbReference>
<organism evidence="4 5">
    <name type="scientific">Orchesella cincta</name>
    <name type="common">Springtail</name>
    <name type="synonym">Podura cincta</name>
    <dbReference type="NCBI Taxonomy" id="48709"/>
    <lineage>
        <taxon>Eukaryota</taxon>
        <taxon>Metazoa</taxon>
        <taxon>Ecdysozoa</taxon>
        <taxon>Arthropoda</taxon>
        <taxon>Hexapoda</taxon>
        <taxon>Collembola</taxon>
        <taxon>Entomobryomorpha</taxon>
        <taxon>Entomobryoidea</taxon>
        <taxon>Orchesellidae</taxon>
        <taxon>Orchesellinae</taxon>
        <taxon>Orchesella</taxon>
    </lineage>
</organism>
<feature type="non-terminal residue" evidence="4">
    <location>
        <position position="1"/>
    </location>
</feature>
<dbReference type="PANTHER" id="PTHR46108:SF4">
    <property type="entry name" value="BLUE CHEESE"/>
    <property type="match status" value="1"/>
</dbReference>
<dbReference type="InterPro" id="IPR056252">
    <property type="entry name" value="Alfy-like_Arm-like"/>
</dbReference>
<dbReference type="InterPro" id="IPR023362">
    <property type="entry name" value="PH-BEACH_dom"/>
</dbReference>
<dbReference type="SUPFAM" id="SSF50729">
    <property type="entry name" value="PH domain-like"/>
    <property type="match status" value="1"/>
</dbReference>
<evidence type="ECO:0000313" key="4">
    <source>
        <dbReference type="EMBL" id="ODN04745.1"/>
    </source>
</evidence>
<accession>A0A1D2NI31</accession>
<dbReference type="STRING" id="48709.A0A1D2NI31"/>
<dbReference type="EMBL" id="LJIJ01000036">
    <property type="protein sequence ID" value="ODN04745.1"/>
    <property type="molecule type" value="Genomic_DNA"/>
</dbReference>
<dbReference type="InterPro" id="IPR051944">
    <property type="entry name" value="BEACH_domain_protein"/>
</dbReference>
<dbReference type="Pfam" id="PF14844">
    <property type="entry name" value="PH_BEACH"/>
    <property type="match status" value="1"/>
</dbReference>
<reference evidence="4 5" key="1">
    <citation type="journal article" date="2016" name="Genome Biol. Evol.">
        <title>Gene Family Evolution Reflects Adaptation to Soil Environmental Stressors in the Genome of the Collembolan Orchesella cincta.</title>
        <authorList>
            <person name="Faddeeva-Vakhrusheva A."/>
            <person name="Derks M.F."/>
            <person name="Anvar S.Y."/>
            <person name="Agamennone V."/>
            <person name="Suring W."/>
            <person name="Smit S."/>
            <person name="van Straalen N.M."/>
            <person name="Roelofs D."/>
        </authorList>
    </citation>
    <scope>NUCLEOTIDE SEQUENCE [LARGE SCALE GENOMIC DNA]</scope>
    <source>
        <tissue evidence="4">Mixed pool</tissue>
    </source>
</reference>
<dbReference type="Pfam" id="PF23295">
    <property type="entry name" value="Arm_4"/>
    <property type="match status" value="1"/>
</dbReference>
<dbReference type="OrthoDB" id="10018316at2759"/>
<dbReference type="CDD" id="cd01201">
    <property type="entry name" value="PH_BEACH"/>
    <property type="match status" value="1"/>
</dbReference>